<evidence type="ECO:0000313" key="2">
    <source>
        <dbReference type="EMBL" id="TVY75902.1"/>
    </source>
</evidence>
<dbReference type="EMBL" id="QGMK01000918">
    <property type="protein sequence ID" value="TVY75902.1"/>
    <property type="molecule type" value="Genomic_DNA"/>
</dbReference>
<dbReference type="FunFam" id="3.90.190.10:FF:000123">
    <property type="entry name" value="Similar to protein tyrosine/serine phosphatase"/>
    <property type="match status" value="1"/>
</dbReference>
<dbReference type="SUPFAM" id="SSF52799">
    <property type="entry name" value="(Phosphotyrosine protein) phosphatases II"/>
    <property type="match status" value="1"/>
</dbReference>
<dbReference type="AlphaFoldDB" id="A0A8T9C1R2"/>
<dbReference type="PANTHER" id="PTHR31126">
    <property type="entry name" value="TYROSINE-PROTEIN PHOSPHATASE"/>
    <property type="match status" value="1"/>
</dbReference>
<feature type="non-terminal residue" evidence="2">
    <location>
        <position position="1"/>
    </location>
</feature>
<evidence type="ECO:0000313" key="3">
    <source>
        <dbReference type="Proteomes" id="UP000469558"/>
    </source>
</evidence>
<name>A0A8T9C1R2_9HELO</name>
<dbReference type="InterPro" id="IPR000387">
    <property type="entry name" value="Tyr_Pase_dom"/>
</dbReference>
<keyword evidence="3" id="KW-1185">Reference proteome</keyword>
<dbReference type="InterPro" id="IPR016130">
    <property type="entry name" value="Tyr_Pase_AS"/>
</dbReference>
<dbReference type="InterPro" id="IPR029021">
    <property type="entry name" value="Prot-tyrosine_phosphatase-like"/>
</dbReference>
<dbReference type="Gene3D" id="3.90.190.10">
    <property type="entry name" value="Protein tyrosine phosphatase superfamily"/>
    <property type="match status" value="1"/>
</dbReference>
<dbReference type="InterPro" id="IPR026893">
    <property type="entry name" value="Tyr/Ser_Pase_IphP-type"/>
</dbReference>
<dbReference type="PROSITE" id="PS00383">
    <property type="entry name" value="TYR_PHOSPHATASE_1"/>
    <property type="match status" value="1"/>
</dbReference>
<dbReference type="PANTHER" id="PTHR31126:SF1">
    <property type="entry name" value="TYROSINE SPECIFIC PROTEIN PHOSPHATASES DOMAIN-CONTAINING PROTEIN"/>
    <property type="match status" value="1"/>
</dbReference>
<sequence length="288" mass="31796">MSAPSSHEASLPSPPFLSISGIPNFRDLGGYPITASPAHSVKRSIIYRCGEPSLVKEDGIKTMQKLGITHMYDLRSEPELQRNRDAGRGDVVEWEGCERVFVPVFRNEDYSPEGLAVRLKDYASNDAEGFTRAYADILKNAPDSYRTILLHIANDPEKPLIVHCTAGKDRTGVICALILSLCGVDDETVAQEYSLTEIGLSTEWKEGVIAHLMENPVLKNNKEGAWNLISARDRAASMRSTLRLIKETYGGAEGYVTDKCGLTKEQVEQIRANLIVETPAVHQKAQHS</sequence>
<proteinExistence type="predicted"/>
<dbReference type="PROSITE" id="PS50056">
    <property type="entry name" value="TYR_PHOSPHATASE_2"/>
    <property type="match status" value="1"/>
</dbReference>
<dbReference type="OrthoDB" id="449382at2759"/>
<protein>
    <submittedName>
        <fullName evidence="2">Tyrosine-protein phosphatase</fullName>
    </submittedName>
</protein>
<dbReference type="Pfam" id="PF13350">
    <property type="entry name" value="Y_phosphatase3"/>
    <property type="match status" value="1"/>
</dbReference>
<gene>
    <name evidence="2" type="primary">iphP_2</name>
    <name evidence="2" type="ORF">LSUE1_G005487</name>
</gene>
<feature type="domain" description="Tyrosine specific protein phosphatases" evidence="1">
    <location>
        <begin position="132"/>
        <end position="179"/>
    </location>
</feature>
<reference evidence="2 3" key="1">
    <citation type="submission" date="2018-05" db="EMBL/GenBank/DDBJ databases">
        <title>Genome sequencing and assembly of the regulated plant pathogen Lachnellula willkommii and related sister species for the development of diagnostic species identification markers.</title>
        <authorList>
            <person name="Giroux E."/>
            <person name="Bilodeau G."/>
        </authorList>
    </citation>
    <scope>NUCLEOTIDE SEQUENCE [LARGE SCALE GENOMIC DNA]</scope>
    <source>
        <strain evidence="2 3">CBS 268.59</strain>
    </source>
</reference>
<evidence type="ECO:0000259" key="1">
    <source>
        <dbReference type="PROSITE" id="PS50056"/>
    </source>
</evidence>
<comment type="caution">
    <text evidence="2">The sequence shown here is derived from an EMBL/GenBank/DDBJ whole genome shotgun (WGS) entry which is preliminary data.</text>
</comment>
<organism evidence="2 3">
    <name type="scientific">Lachnellula suecica</name>
    <dbReference type="NCBI Taxonomy" id="602035"/>
    <lineage>
        <taxon>Eukaryota</taxon>
        <taxon>Fungi</taxon>
        <taxon>Dikarya</taxon>
        <taxon>Ascomycota</taxon>
        <taxon>Pezizomycotina</taxon>
        <taxon>Leotiomycetes</taxon>
        <taxon>Helotiales</taxon>
        <taxon>Lachnaceae</taxon>
        <taxon>Lachnellula</taxon>
    </lineage>
</organism>
<dbReference type="Proteomes" id="UP000469558">
    <property type="component" value="Unassembled WGS sequence"/>
</dbReference>
<dbReference type="GO" id="GO:0004721">
    <property type="term" value="F:phosphoprotein phosphatase activity"/>
    <property type="evidence" value="ECO:0007669"/>
    <property type="project" value="InterPro"/>
</dbReference>
<accession>A0A8T9C1R2</accession>